<feature type="transmembrane region" description="Helical" evidence="1">
    <location>
        <begin position="70"/>
        <end position="89"/>
    </location>
</feature>
<name>A0A0B5XCJ0_BACTU</name>
<dbReference type="Proteomes" id="UP000031876">
    <property type="component" value="Chromosome"/>
</dbReference>
<feature type="transmembrane region" description="Helical" evidence="1">
    <location>
        <begin position="95"/>
        <end position="117"/>
    </location>
</feature>
<dbReference type="AlphaFoldDB" id="A0A0B5XCJ0"/>
<evidence type="ECO:0000313" key="2">
    <source>
        <dbReference type="EMBL" id="AJG75084.1"/>
    </source>
</evidence>
<organism evidence="3 5">
    <name type="scientific">Bacillus thuringiensis</name>
    <dbReference type="NCBI Taxonomy" id="1428"/>
    <lineage>
        <taxon>Bacteria</taxon>
        <taxon>Bacillati</taxon>
        <taxon>Bacillota</taxon>
        <taxon>Bacilli</taxon>
        <taxon>Bacillales</taxon>
        <taxon>Bacillaceae</taxon>
        <taxon>Bacillus</taxon>
        <taxon>Bacillus cereus group</taxon>
    </lineage>
</organism>
<evidence type="ECO:0000313" key="5">
    <source>
        <dbReference type="Proteomes" id="UP000501107"/>
    </source>
</evidence>
<proteinExistence type="predicted"/>
<dbReference type="EMBL" id="CP053980">
    <property type="protein sequence ID" value="QKH27556.1"/>
    <property type="molecule type" value="Genomic_DNA"/>
</dbReference>
<feature type="transmembrane region" description="Helical" evidence="1">
    <location>
        <begin position="33"/>
        <end position="50"/>
    </location>
</feature>
<dbReference type="KEGG" id="btw:BF38_3976"/>
<accession>A0A0B5XCJ0</accession>
<keyword evidence="1" id="KW-0472">Membrane</keyword>
<evidence type="ECO:0000313" key="3">
    <source>
        <dbReference type="EMBL" id="QKH27556.1"/>
    </source>
</evidence>
<keyword evidence="1" id="KW-0812">Transmembrane</keyword>
<reference evidence="3 5" key="2">
    <citation type="submission" date="2020-05" db="EMBL/GenBank/DDBJ databases">
        <title>FDA dAtabase for Regulatory Grade micrObial Sequences (FDA-ARGOS): Supporting development and validation of Infectious Disease Dx tests.</title>
        <authorList>
            <person name="Nelson B."/>
            <person name="Plummer A."/>
            <person name="Tallon L."/>
            <person name="Sadzewicz L."/>
            <person name="Zhao X."/>
            <person name="Vavikolanu K."/>
            <person name="Mehta A."/>
            <person name="Aluvathingal J."/>
            <person name="Nadendla S."/>
            <person name="Myers T."/>
            <person name="Yan Y."/>
            <person name="Sichtig H."/>
        </authorList>
    </citation>
    <scope>NUCLEOTIDE SEQUENCE [LARGE SCALE GENOMIC DNA]</scope>
    <source>
        <strain evidence="3 5">FDAARGOS_795</strain>
    </source>
</reference>
<dbReference type="RefSeq" id="WP_000828009.1">
    <property type="nucleotide sequence ID" value="NZ_CP009335.1"/>
</dbReference>
<gene>
    <name evidence="2" type="ORF">BF38_3976</name>
    <name evidence="3" type="ORF">FOC89_27620</name>
</gene>
<evidence type="ECO:0000313" key="4">
    <source>
        <dbReference type="Proteomes" id="UP000031876"/>
    </source>
</evidence>
<dbReference type="Proteomes" id="UP000501107">
    <property type="component" value="Chromosome"/>
</dbReference>
<protein>
    <submittedName>
        <fullName evidence="2">Membrane protein</fullName>
    </submittedName>
</protein>
<evidence type="ECO:0000256" key="1">
    <source>
        <dbReference type="SAM" id="Phobius"/>
    </source>
</evidence>
<dbReference type="EMBL" id="CP009335">
    <property type="protein sequence ID" value="AJG75084.1"/>
    <property type="molecule type" value="Genomic_DNA"/>
</dbReference>
<keyword evidence="1" id="KW-1133">Transmembrane helix</keyword>
<feature type="transmembrane region" description="Helical" evidence="1">
    <location>
        <begin position="7"/>
        <end position="27"/>
    </location>
</feature>
<reference evidence="2 4" key="1">
    <citation type="journal article" date="2015" name="Genome Announc.">
        <title>Complete genome sequences for 35 biothreat assay-relevant bacillus species.</title>
        <authorList>
            <person name="Johnson S.L."/>
            <person name="Daligault H.E."/>
            <person name="Davenport K.W."/>
            <person name="Jaissle J."/>
            <person name="Frey K.G."/>
            <person name="Ladner J.T."/>
            <person name="Broomall S.M."/>
            <person name="Bishop-Lilly K.A."/>
            <person name="Bruce D.C."/>
            <person name="Gibbons H.S."/>
            <person name="Coyne S.R."/>
            <person name="Lo C.C."/>
            <person name="Meincke L."/>
            <person name="Munk A.C."/>
            <person name="Koroleva G.I."/>
            <person name="Rosenzweig C.N."/>
            <person name="Palacios G.F."/>
            <person name="Redden C.L."/>
            <person name="Minogue T.D."/>
            <person name="Chain P.S."/>
        </authorList>
    </citation>
    <scope>NUCLEOTIDE SEQUENCE [LARGE SCALE GENOMIC DNA]</scope>
    <source>
        <strain evidence="2 4">HD1011</strain>
    </source>
</reference>
<sequence length="125" mass="14158">MKRNLKTSTIIILIVTIIALEVGIAIYDHTLSLYTIYFAAILICIVLLFGTRISKEKESTTKERRRKTALLFWPSILLSIASFAVISYIRIGYVSVPGIISFSCFVTYGGFVFISILKRKSKNER</sequence>